<dbReference type="RefSeq" id="WP_022716827.1">
    <property type="nucleotide sequence ID" value="NZ_JACIFX010000001.1"/>
</dbReference>
<dbReference type="EMBL" id="JACIFX010000001">
    <property type="protein sequence ID" value="MBB4227358.1"/>
    <property type="molecule type" value="Genomic_DNA"/>
</dbReference>
<proteinExistence type="predicted"/>
<sequence length="56" mass="6467">MGPIAGDLLGFCQAGQERANFAADFKVRIFYPAFNSIKRNPCHNLTVEWRRLKKRL</sequence>
<gene>
    <name evidence="1" type="ORF">GGD56_001178</name>
</gene>
<name>A0ABR6II96_9HYPH</name>
<evidence type="ECO:0000313" key="1">
    <source>
        <dbReference type="EMBL" id="MBB4227358.1"/>
    </source>
</evidence>
<dbReference type="Proteomes" id="UP000551353">
    <property type="component" value="Unassembled WGS sequence"/>
</dbReference>
<organism evidence="1 2">
    <name type="scientific">Rhizobium mongolense</name>
    <dbReference type="NCBI Taxonomy" id="57676"/>
    <lineage>
        <taxon>Bacteria</taxon>
        <taxon>Pseudomonadati</taxon>
        <taxon>Pseudomonadota</taxon>
        <taxon>Alphaproteobacteria</taxon>
        <taxon>Hyphomicrobiales</taxon>
        <taxon>Rhizobiaceae</taxon>
        <taxon>Rhizobium/Agrobacterium group</taxon>
        <taxon>Rhizobium</taxon>
    </lineage>
</organism>
<keyword evidence="2" id="KW-1185">Reference proteome</keyword>
<accession>A0ABR6II96</accession>
<comment type="caution">
    <text evidence="1">The sequence shown here is derived from an EMBL/GenBank/DDBJ whole genome shotgun (WGS) entry which is preliminary data.</text>
</comment>
<evidence type="ECO:0000313" key="2">
    <source>
        <dbReference type="Proteomes" id="UP000551353"/>
    </source>
</evidence>
<protein>
    <submittedName>
        <fullName evidence="1">Uncharacterized protein</fullName>
    </submittedName>
</protein>
<reference evidence="1 2" key="1">
    <citation type="submission" date="2020-08" db="EMBL/GenBank/DDBJ databases">
        <title>Genomic Encyclopedia of Type Strains, Phase IV (KMG-V): Genome sequencing to study the core and pangenomes of soil and plant-associated prokaryotes.</title>
        <authorList>
            <person name="Whitman W."/>
        </authorList>
    </citation>
    <scope>NUCLEOTIDE SEQUENCE [LARGE SCALE GENOMIC DNA]</scope>
    <source>
        <strain evidence="1 2">SEMIA 4087</strain>
    </source>
</reference>